<gene>
    <name evidence="2" type="ORF">LTRI10_LOCUS32275</name>
</gene>
<name>A0AAV2EZY3_9ROSI</name>
<dbReference type="AlphaFoldDB" id="A0AAV2EZY3"/>
<proteinExistence type="predicted"/>
<organism evidence="2 3">
    <name type="scientific">Linum trigynum</name>
    <dbReference type="NCBI Taxonomy" id="586398"/>
    <lineage>
        <taxon>Eukaryota</taxon>
        <taxon>Viridiplantae</taxon>
        <taxon>Streptophyta</taxon>
        <taxon>Embryophyta</taxon>
        <taxon>Tracheophyta</taxon>
        <taxon>Spermatophyta</taxon>
        <taxon>Magnoliopsida</taxon>
        <taxon>eudicotyledons</taxon>
        <taxon>Gunneridae</taxon>
        <taxon>Pentapetalae</taxon>
        <taxon>rosids</taxon>
        <taxon>fabids</taxon>
        <taxon>Malpighiales</taxon>
        <taxon>Linaceae</taxon>
        <taxon>Linum</taxon>
    </lineage>
</organism>
<reference evidence="2 3" key="1">
    <citation type="submission" date="2024-04" db="EMBL/GenBank/DDBJ databases">
        <authorList>
            <person name="Fracassetti M."/>
        </authorList>
    </citation>
    <scope>NUCLEOTIDE SEQUENCE [LARGE SCALE GENOMIC DNA]</scope>
</reference>
<dbReference type="Proteomes" id="UP001497516">
    <property type="component" value="Chromosome 6"/>
</dbReference>
<evidence type="ECO:0000313" key="3">
    <source>
        <dbReference type="Proteomes" id="UP001497516"/>
    </source>
</evidence>
<evidence type="ECO:0000313" key="2">
    <source>
        <dbReference type="EMBL" id="CAL1391560.1"/>
    </source>
</evidence>
<keyword evidence="3" id="KW-1185">Reference proteome</keyword>
<evidence type="ECO:0000256" key="1">
    <source>
        <dbReference type="SAM" id="MobiDB-lite"/>
    </source>
</evidence>
<feature type="region of interest" description="Disordered" evidence="1">
    <location>
        <begin position="1"/>
        <end position="29"/>
    </location>
</feature>
<sequence>MHHREALQSEFAPNPGESPDAAKNKRKLQGVQEMNLIPAQIRHVGEVSSGVIIKQSTDLSTSLRFCRVENSKTARLYNFRRD</sequence>
<accession>A0AAV2EZY3</accession>
<dbReference type="EMBL" id="OZ034819">
    <property type="protein sequence ID" value="CAL1391560.1"/>
    <property type="molecule type" value="Genomic_DNA"/>
</dbReference>
<protein>
    <submittedName>
        <fullName evidence="2">Uncharacterized protein</fullName>
    </submittedName>
</protein>